<feature type="compositionally biased region" description="Polar residues" evidence="2">
    <location>
        <begin position="357"/>
        <end position="366"/>
    </location>
</feature>
<dbReference type="Pfam" id="PF12752">
    <property type="entry name" value="SUZ"/>
    <property type="match status" value="1"/>
</dbReference>
<comment type="caution">
    <text evidence="5">The sequence shown here is derived from an EMBL/GenBank/DDBJ whole genome shotgun (WGS) entry which is preliminary data.</text>
</comment>
<dbReference type="CDD" id="cd02642">
    <property type="entry name" value="R3H_encore_like"/>
    <property type="match status" value="1"/>
</dbReference>
<evidence type="ECO:0000256" key="1">
    <source>
        <dbReference type="ARBA" id="ARBA00022553"/>
    </source>
</evidence>
<organism evidence="5 6">
    <name type="scientific">Massariosphaeria phaeospora</name>
    <dbReference type="NCBI Taxonomy" id="100035"/>
    <lineage>
        <taxon>Eukaryota</taxon>
        <taxon>Fungi</taxon>
        <taxon>Dikarya</taxon>
        <taxon>Ascomycota</taxon>
        <taxon>Pezizomycotina</taxon>
        <taxon>Dothideomycetes</taxon>
        <taxon>Pleosporomycetidae</taxon>
        <taxon>Pleosporales</taxon>
        <taxon>Pleosporales incertae sedis</taxon>
        <taxon>Massariosphaeria</taxon>
    </lineage>
</organism>
<reference evidence="5 6" key="1">
    <citation type="submission" date="2020-01" db="EMBL/GenBank/DDBJ databases">
        <authorList>
            <consortium name="DOE Joint Genome Institute"/>
            <person name="Haridas S."/>
            <person name="Albert R."/>
            <person name="Binder M."/>
            <person name="Bloem J."/>
            <person name="Labutti K."/>
            <person name="Salamov A."/>
            <person name="Andreopoulos B."/>
            <person name="Baker S.E."/>
            <person name="Barry K."/>
            <person name="Bills G."/>
            <person name="Bluhm B.H."/>
            <person name="Cannon C."/>
            <person name="Castanera R."/>
            <person name="Culley D.E."/>
            <person name="Daum C."/>
            <person name="Ezra D."/>
            <person name="Gonzalez J.B."/>
            <person name="Henrissat B."/>
            <person name="Kuo A."/>
            <person name="Liang C."/>
            <person name="Lipzen A."/>
            <person name="Lutzoni F."/>
            <person name="Magnuson J."/>
            <person name="Mondo S."/>
            <person name="Nolan M."/>
            <person name="Ohm R."/>
            <person name="Pangilinan J."/>
            <person name="Park H.-J.H."/>
            <person name="Ramirez L."/>
            <person name="Alfaro M."/>
            <person name="Sun H."/>
            <person name="Tritt A."/>
            <person name="Yoshinaga Y."/>
            <person name="Zwiers L.-H.L."/>
            <person name="Turgeon B.G."/>
            <person name="Goodwin S.B."/>
            <person name="Spatafora J.W."/>
            <person name="Crous P.W."/>
            <person name="Grigoriev I.V."/>
        </authorList>
    </citation>
    <scope>NUCLEOTIDE SEQUENCE [LARGE SCALE GENOMIC DNA]</scope>
    <source>
        <strain evidence="5 6">CBS 611.86</strain>
    </source>
</reference>
<feature type="region of interest" description="Disordered" evidence="2">
    <location>
        <begin position="809"/>
        <end position="828"/>
    </location>
</feature>
<feature type="compositionally biased region" description="Basic and acidic residues" evidence="2">
    <location>
        <begin position="66"/>
        <end position="81"/>
    </location>
</feature>
<gene>
    <name evidence="5" type="ORF">BDV95DRAFT_606033</name>
</gene>
<dbReference type="PROSITE" id="PS51673">
    <property type="entry name" value="SUZ"/>
    <property type="match status" value="1"/>
</dbReference>
<feature type="domain" description="R3H" evidence="3">
    <location>
        <begin position="285"/>
        <end position="348"/>
    </location>
</feature>
<sequence length="872" mass="93297">MATTTSVPTESAQVKPSFAKVVASAYKPQHPKDIASAVKPSTTTPQSVGVTQKPKSSTLNNNDAPKVVEEKRDERIAKENAGDTATRTGQWANTAGPVVLQPASKEEEPAKSRSSGIGVKFITMEETTTQLSSSDGSAKPPSLDGKSVASGTTFALDEKESIRPDDSASLRAVEEEDVTSPPDSVAASSRVGSDSGMARAFRDQLHEIAVLGPQPQRGAPPGRFPISTPNGTHALYDPNQPANGVGRMISQPLVSGIVPPIAGPPNMPAIPDEKLIEALESPRDRLFVVKIEQDFIDFINNSRENELSLPNCNTFYRMLAHRLADYYGLGHVVDSTMTGVKITKTPICRMPAPLSQMVGSTKSASTPPVDLPTRKIMRRGDDTKSGTNTTANSENPSKTTSESGGSDSLNGNDAGCKDKSNLTREEREARYREARQRIFGNSENDDGESGEAAGQAEEKDVSRSSSTSGKKKIKKQRNYDDDDFEARSRFNAYYSPQYTGSGYGADSAVYYSGFPGQMSNPQYSNVNPNASPPPSYGNGYSVMMQQDTQPQYGWPNQQYQSTSGPMGYQNYGSPQNGYDLSTDFQRGMQSYQSAGMASQVTPKMANPPMASYQETYQSQSIPMNPGWPQLNHQPPYPIAQSHYPPNGPNNRPMSAPLQGPVPGAYPYGQLPPSPYNGTPNRNQHPLPGSFNRQQFNPQSQAFIPGSRNAPFQLQPNMSQISHQAINAYGSYQMAASPMANQLARVSPPVAQTQSFGSPRTTQSSNLLPANCNQMTSFQGPPIASSQMIGALSGPSHPSATSIPAQSSIAKYGTPSHLPPKPPQPVQPASKFGLAGHISSLPRLPTSMAPGFIANSPVVTGGATASVSNDHTN</sequence>
<evidence type="ECO:0008006" key="7">
    <source>
        <dbReference type="Google" id="ProtNLM"/>
    </source>
</evidence>
<dbReference type="SUPFAM" id="SSF82708">
    <property type="entry name" value="R3H domain"/>
    <property type="match status" value="1"/>
</dbReference>
<feature type="compositionally biased region" description="Polar residues" evidence="2">
    <location>
        <begin position="125"/>
        <end position="136"/>
    </location>
</feature>
<accession>A0A7C8I762</accession>
<dbReference type="EMBL" id="JAADJZ010000009">
    <property type="protein sequence ID" value="KAF2872417.1"/>
    <property type="molecule type" value="Genomic_DNA"/>
</dbReference>
<keyword evidence="1" id="KW-0597">Phosphoprotein</keyword>
<dbReference type="Proteomes" id="UP000481861">
    <property type="component" value="Unassembled WGS sequence"/>
</dbReference>
<protein>
    <recommendedName>
        <fullName evidence="7">SUZ domain-containing protein</fullName>
    </recommendedName>
</protein>
<feature type="region of interest" description="Disordered" evidence="2">
    <location>
        <begin position="353"/>
        <end position="480"/>
    </location>
</feature>
<feature type="compositionally biased region" description="Polar residues" evidence="2">
    <location>
        <begin position="385"/>
        <end position="411"/>
    </location>
</feature>
<dbReference type="InterPro" id="IPR024771">
    <property type="entry name" value="SUZ"/>
</dbReference>
<dbReference type="InterPro" id="IPR001374">
    <property type="entry name" value="R3H_dom"/>
</dbReference>
<feature type="compositionally biased region" description="Basic and acidic residues" evidence="2">
    <location>
        <begin position="156"/>
        <end position="168"/>
    </location>
</feature>
<evidence type="ECO:0000256" key="2">
    <source>
        <dbReference type="SAM" id="MobiDB-lite"/>
    </source>
</evidence>
<dbReference type="Gene3D" id="3.30.1370.50">
    <property type="entry name" value="R3H-like domain"/>
    <property type="match status" value="1"/>
</dbReference>
<dbReference type="AlphaFoldDB" id="A0A7C8I762"/>
<feature type="region of interest" description="Disordered" evidence="2">
    <location>
        <begin position="27"/>
        <end position="194"/>
    </location>
</feature>
<dbReference type="PROSITE" id="PS51061">
    <property type="entry name" value="R3H"/>
    <property type="match status" value="1"/>
</dbReference>
<feature type="compositionally biased region" description="Pro residues" evidence="2">
    <location>
        <begin position="816"/>
        <end position="825"/>
    </location>
</feature>
<dbReference type="Pfam" id="PF01424">
    <property type="entry name" value="R3H"/>
    <property type="match status" value="1"/>
</dbReference>
<feature type="compositionally biased region" description="Polar residues" evidence="2">
    <location>
        <begin position="39"/>
        <end position="63"/>
    </location>
</feature>
<dbReference type="InterPro" id="IPR051937">
    <property type="entry name" value="R3H_domain_containing"/>
</dbReference>
<dbReference type="PANTHER" id="PTHR15672:SF8">
    <property type="entry name" value="PROTEIN ENCORE"/>
    <property type="match status" value="1"/>
</dbReference>
<evidence type="ECO:0000313" key="5">
    <source>
        <dbReference type="EMBL" id="KAF2872417.1"/>
    </source>
</evidence>
<dbReference type="GO" id="GO:0006012">
    <property type="term" value="P:galactose metabolic process"/>
    <property type="evidence" value="ECO:0007669"/>
    <property type="project" value="TreeGrafter"/>
</dbReference>
<feature type="compositionally biased region" description="Polar residues" evidence="2">
    <location>
        <begin position="83"/>
        <end position="93"/>
    </location>
</feature>
<dbReference type="GO" id="GO:0003676">
    <property type="term" value="F:nucleic acid binding"/>
    <property type="evidence" value="ECO:0007669"/>
    <property type="project" value="UniProtKB-UniRule"/>
</dbReference>
<evidence type="ECO:0000259" key="4">
    <source>
        <dbReference type="PROSITE" id="PS51673"/>
    </source>
</evidence>
<dbReference type="SMART" id="SM00393">
    <property type="entry name" value="R3H"/>
    <property type="match status" value="1"/>
</dbReference>
<evidence type="ECO:0000259" key="3">
    <source>
        <dbReference type="PROSITE" id="PS51061"/>
    </source>
</evidence>
<evidence type="ECO:0000313" key="6">
    <source>
        <dbReference type="Proteomes" id="UP000481861"/>
    </source>
</evidence>
<dbReference type="InterPro" id="IPR036867">
    <property type="entry name" value="R3H_dom_sf"/>
</dbReference>
<keyword evidence="6" id="KW-1185">Reference proteome</keyword>
<dbReference type="PANTHER" id="PTHR15672">
    <property type="entry name" value="CAMP-REGULATED PHOSPHOPROTEIN 21 RELATED R3H DOMAIN CONTAINING PROTEIN"/>
    <property type="match status" value="1"/>
</dbReference>
<feature type="region of interest" description="Disordered" evidence="2">
    <location>
        <begin position="615"/>
        <end position="687"/>
    </location>
</feature>
<dbReference type="OrthoDB" id="278430at2759"/>
<feature type="compositionally biased region" description="Basic and acidic residues" evidence="2">
    <location>
        <begin position="415"/>
        <end position="436"/>
    </location>
</feature>
<feature type="domain" description="SUZ" evidence="4">
    <location>
        <begin position="349"/>
        <end position="443"/>
    </location>
</feature>
<name>A0A7C8I762_9PLEO</name>
<proteinExistence type="predicted"/>